<dbReference type="Proteomes" id="UP000320735">
    <property type="component" value="Unassembled WGS sequence"/>
</dbReference>
<evidence type="ECO:0000256" key="4">
    <source>
        <dbReference type="ARBA" id="ARBA00022737"/>
    </source>
</evidence>
<dbReference type="SUPFAM" id="SSF56176">
    <property type="entry name" value="FAD-binding/transporter-associated domain-like"/>
    <property type="match status" value="1"/>
</dbReference>
<evidence type="ECO:0000256" key="2">
    <source>
        <dbReference type="ARBA" id="ARBA00022475"/>
    </source>
</evidence>
<evidence type="ECO:0000256" key="8">
    <source>
        <dbReference type="PROSITE-ProRule" id="PRU00703"/>
    </source>
</evidence>
<evidence type="ECO:0000256" key="9">
    <source>
        <dbReference type="PROSITE-ProRule" id="PRU01193"/>
    </source>
</evidence>
<evidence type="ECO:0000256" key="6">
    <source>
        <dbReference type="ARBA" id="ARBA00023122"/>
    </source>
</evidence>
<evidence type="ECO:0000259" key="11">
    <source>
        <dbReference type="PROSITE" id="PS51371"/>
    </source>
</evidence>
<dbReference type="InterPro" id="IPR000644">
    <property type="entry name" value="CBS_dom"/>
</dbReference>
<dbReference type="PROSITE" id="PS51371">
    <property type="entry name" value="CBS"/>
    <property type="match status" value="2"/>
</dbReference>
<dbReference type="Gene3D" id="3.10.580.10">
    <property type="entry name" value="CBS-domain"/>
    <property type="match status" value="1"/>
</dbReference>
<feature type="domain" description="CBS" evidence="11">
    <location>
        <begin position="287"/>
        <end position="344"/>
    </location>
</feature>
<dbReference type="SUPFAM" id="SSF54631">
    <property type="entry name" value="CBS-domain pair"/>
    <property type="match status" value="1"/>
</dbReference>
<dbReference type="PANTHER" id="PTHR43099">
    <property type="entry name" value="UPF0053 PROTEIN YRKA"/>
    <property type="match status" value="1"/>
</dbReference>
<feature type="domain" description="CNNM transmembrane" evidence="12">
    <location>
        <begin position="1"/>
        <end position="205"/>
    </location>
</feature>
<dbReference type="InterPro" id="IPR044751">
    <property type="entry name" value="Ion_transp-like_CBS"/>
</dbReference>
<keyword evidence="5 9" id="KW-1133">Transmembrane helix</keyword>
<feature type="transmembrane region" description="Helical" evidence="10">
    <location>
        <begin position="6"/>
        <end position="30"/>
    </location>
</feature>
<dbReference type="InterPro" id="IPR016169">
    <property type="entry name" value="FAD-bd_PCMH_sub2"/>
</dbReference>
<evidence type="ECO:0000256" key="10">
    <source>
        <dbReference type="SAM" id="Phobius"/>
    </source>
</evidence>
<gene>
    <name evidence="13" type="primary">corC_2</name>
    <name evidence="13" type="ORF">CA54_45580</name>
</gene>
<evidence type="ECO:0000256" key="5">
    <source>
        <dbReference type="ARBA" id="ARBA00022989"/>
    </source>
</evidence>
<evidence type="ECO:0000259" key="12">
    <source>
        <dbReference type="PROSITE" id="PS51846"/>
    </source>
</evidence>
<organism evidence="13 14">
    <name type="scientific">Symmachiella macrocystis</name>
    <dbReference type="NCBI Taxonomy" id="2527985"/>
    <lineage>
        <taxon>Bacteria</taxon>
        <taxon>Pseudomonadati</taxon>
        <taxon>Planctomycetota</taxon>
        <taxon>Planctomycetia</taxon>
        <taxon>Planctomycetales</taxon>
        <taxon>Planctomycetaceae</taxon>
        <taxon>Symmachiella</taxon>
    </lineage>
</organism>
<keyword evidence="7 9" id="KW-0472">Membrane</keyword>
<dbReference type="InterPro" id="IPR051676">
    <property type="entry name" value="UPF0053_domain"/>
</dbReference>
<dbReference type="GO" id="GO:0050660">
    <property type="term" value="F:flavin adenine dinucleotide binding"/>
    <property type="evidence" value="ECO:0007669"/>
    <property type="project" value="InterPro"/>
</dbReference>
<dbReference type="GO" id="GO:0005886">
    <property type="term" value="C:plasma membrane"/>
    <property type="evidence" value="ECO:0007669"/>
    <property type="project" value="UniProtKB-SubCell"/>
</dbReference>
<dbReference type="PANTHER" id="PTHR43099:SF5">
    <property type="entry name" value="HLYC_CORC FAMILY TRANSPORTER"/>
    <property type="match status" value="1"/>
</dbReference>
<evidence type="ECO:0000256" key="3">
    <source>
        <dbReference type="ARBA" id="ARBA00022692"/>
    </source>
</evidence>
<feature type="transmembrane region" description="Helical" evidence="10">
    <location>
        <begin position="101"/>
        <end position="122"/>
    </location>
</feature>
<keyword evidence="2" id="KW-1003">Cell membrane</keyword>
<evidence type="ECO:0000256" key="7">
    <source>
        <dbReference type="ARBA" id="ARBA00023136"/>
    </source>
</evidence>
<dbReference type="InterPro" id="IPR036318">
    <property type="entry name" value="FAD-bd_PCMH-like_sf"/>
</dbReference>
<dbReference type="Pfam" id="PF03471">
    <property type="entry name" value="CorC_HlyC"/>
    <property type="match status" value="1"/>
</dbReference>
<accession>A0A5C6BBF7</accession>
<dbReference type="SMART" id="SM01091">
    <property type="entry name" value="CorC_HlyC"/>
    <property type="match status" value="1"/>
</dbReference>
<dbReference type="Pfam" id="PF01595">
    <property type="entry name" value="CNNM"/>
    <property type="match status" value="1"/>
</dbReference>
<keyword evidence="3 9" id="KW-0812">Transmembrane</keyword>
<keyword evidence="14" id="KW-1185">Reference proteome</keyword>
<evidence type="ECO:0000313" key="13">
    <source>
        <dbReference type="EMBL" id="TWU09318.1"/>
    </source>
</evidence>
<sequence length="447" mass="49952">MWMQDVIEILIAIALVLLNGFFVAAEFALVKVRGGQVDELVRAGRPFARTGQWLVERMEGALSACQLGITMASLALGWVGEPAFAHLLRPLLETLGIHSEAVLHTTAFVIAFSVITSLHLVIGEQAPKIFAIRRADQVLLWCALPLKWFYLLTYPMMVALNVSTALLLKQVGLEGVSEHDAPHSEDEIRALLRQSHVSGHLSRAEHRLLHAVFEFDDMVCRRIMVPRVEVEFFGINDPPRQCIELARRTKHTRYPICNNSLDEVLGVIHVKDLVGLEVNDAFDWNTIMRPPRKVPENMPISKLLRHFQATHQLLAFVVDEYGTVIGIVTLENVLEQIIGEVDDEFDNAEPNIVSQGANEWLVLGTTPVDEISRHFKIALDVTDADTFSGVLVNSAQRLLSVGDRIELGEFIVDVVEVRDDWAALVRVTRPPVESSEPPQDSSQIPEQ</sequence>
<dbReference type="EMBL" id="SJPP01000002">
    <property type="protein sequence ID" value="TWU09318.1"/>
    <property type="molecule type" value="Genomic_DNA"/>
</dbReference>
<dbReference type="PROSITE" id="PS51846">
    <property type="entry name" value="CNNM"/>
    <property type="match status" value="1"/>
</dbReference>
<dbReference type="InterPro" id="IPR046342">
    <property type="entry name" value="CBS_dom_sf"/>
</dbReference>
<dbReference type="FunFam" id="3.10.580.10:FF:000002">
    <property type="entry name" value="Magnesium/cobalt efflux protein CorC"/>
    <property type="match status" value="1"/>
</dbReference>
<name>A0A5C6BBF7_9PLAN</name>
<feature type="transmembrane region" description="Helical" evidence="10">
    <location>
        <begin position="138"/>
        <end position="160"/>
    </location>
</feature>
<dbReference type="Gene3D" id="3.30.465.10">
    <property type="match status" value="1"/>
</dbReference>
<evidence type="ECO:0000256" key="1">
    <source>
        <dbReference type="ARBA" id="ARBA00004651"/>
    </source>
</evidence>
<protein>
    <submittedName>
        <fullName evidence="13">Magnesium and cobalt efflux protein CorC</fullName>
    </submittedName>
</protein>
<reference evidence="13 14" key="1">
    <citation type="submission" date="2019-02" db="EMBL/GenBank/DDBJ databases">
        <title>Deep-cultivation of Planctomycetes and their phenomic and genomic characterization uncovers novel biology.</title>
        <authorList>
            <person name="Wiegand S."/>
            <person name="Jogler M."/>
            <person name="Boedeker C."/>
            <person name="Pinto D."/>
            <person name="Vollmers J."/>
            <person name="Rivas-Marin E."/>
            <person name="Kohn T."/>
            <person name="Peeters S.H."/>
            <person name="Heuer A."/>
            <person name="Rast P."/>
            <person name="Oberbeckmann S."/>
            <person name="Bunk B."/>
            <person name="Jeske O."/>
            <person name="Meyerdierks A."/>
            <person name="Storesund J.E."/>
            <person name="Kallscheuer N."/>
            <person name="Luecker S."/>
            <person name="Lage O.M."/>
            <person name="Pohl T."/>
            <person name="Merkel B.J."/>
            <person name="Hornburger P."/>
            <person name="Mueller R.-W."/>
            <person name="Bruemmer F."/>
            <person name="Labrenz M."/>
            <person name="Spormann A.M."/>
            <person name="Op Den Camp H."/>
            <person name="Overmann J."/>
            <person name="Amann R."/>
            <person name="Jetten M.S.M."/>
            <person name="Mascher T."/>
            <person name="Medema M.H."/>
            <person name="Devos D.P."/>
            <person name="Kaster A.-K."/>
            <person name="Ovreas L."/>
            <person name="Rohde M."/>
            <person name="Galperin M.Y."/>
            <person name="Jogler C."/>
        </authorList>
    </citation>
    <scope>NUCLEOTIDE SEQUENCE [LARGE SCALE GENOMIC DNA]</scope>
    <source>
        <strain evidence="13 14">CA54</strain>
    </source>
</reference>
<comment type="caution">
    <text evidence="13">The sequence shown here is derived from an EMBL/GenBank/DDBJ whole genome shotgun (WGS) entry which is preliminary data.</text>
</comment>
<dbReference type="InterPro" id="IPR002550">
    <property type="entry name" value="CNNM"/>
</dbReference>
<proteinExistence type="predicted"/>
<dbReference type="Pfam" id="PF00571">
    <property type="entry name" value="CBS"/>
    <property type="match status" value="2"/>
</dbReference>
<feature type="domain" description="CBS" evidence="11">
    <location>
        <begin position="224"/>
        <end position="284"/>
    </location>
</feature>
<keyword evidence="6 8" id="KW-0129">CBS domain</keyword>
<dbReference type="InterPro" id="IPR005170">
    <property type="entry name" value="Transptr-assoc_dom"/>
</dbReference>
<dbReference type="CDD" id="cd04590">
    <property type="entry name" value="CBS_pair_CorC_HlyC_assoc"/>
    <property type="match status" value="1"/>
</dbReference>
<keyword evidence="4" id="KW-0677">Repeat</keyword>
<comment type="subcellular location">
    <subcellularLocation>
        <location evidence="1">Cell membrane</location>
        <topology evidence="1">Multi-pass membrane protein</topology>
    </subcellularLocation>
</comment>
<evidence type="ECO:0000313" key="14">
    <source>
        <dbReference type="Proteomes" id="UP000320735"/>
    </source>
</evidence>
<dbReference type="OrthoDB" id="9798188at2"/>
<dbReference type="AlphaFoldDB" id="A0A5C6BBF7"/>